<protein>
    <recommendedName>
        <fullName evidence="7">dITP/XTP pyrophosphatase</fullName>
        <ecNumber evidence="7">3.6.1.66</ecNumber>
    </recommendedName>
    <alternativeName>
        <fullName evidence="7">Non-canonical purine NTP pyrophosphatase</fullName>
    </alternativeName>
    <alternativeName>
        <fullName evidence="7">Non-standard purine NTP pyrophosphatase</fullName>
    </alternativeName>
    <alternativeName>
        <fullName evidence="7">Nucleoside-triphosphate diphosphatase</fullName>
    </alternativeName>
    <alternativeName>
        <fullName evidence="7">Nucleoside-triphosphate pyrophosphatase</fullName>
        <shortName evidence="7">NTPase</shortName>
    </alternativeName>
</protein>
<sequence>MTDKKIILATNNAGKLTEFKALLAPKGIEVLGLSDLDKHIDIAETGTTFAENALIKAQTIADLMQTYPVIADDSGLMVSALNDEPGIYSARYAGDHDDAANIEKLLGKLGALPFEERKARFHATIAAVKPNGQQLVVSGEVDGYITFEVRGIGGFGYDPIFFSPELGKTFGEASAEEKNLISHRRRTIDAFLAQFDAWWVA</sequence>
<evidence type="ECO:0000256" key="3">
    <source>
        <dbReference type="ARBA" id="ARBA00022741"/>
    </source>
</evidence>
<evidence type="ECO:0000256" key="6">
    <source>
        <dbReference type="ARBA" id="ARBA00023080"/>
    </source>
</evidence>
<feature type="binding site" evidence="7">
    <location>
        <position position="74"/>
    </location>
    <ligand>
        <name>substrate</name>
    </ligand>
</feature>
<gene>
    <name evidence="9" type="ORF">WFA24289_01371</name>
</gene>
<feature type="binding site" evidence="7">
    <location>
        <position position="73"/>
    </location>
    <ligand>
        <name>Mg(2+)</name>
        <dbReference type="ChEBI" id="CHEBI:18420"/>
    </ligand>
</feature>
<comment type="function">
    <text evidence="7">Pyrophosphatase that catalyzes the hydrolysis of nucleoside triphosphates to their monophosphate derivatives, with a high preference for the non-canonical purine nucleotides XTP (xanthosine triphosphate), dITP (deoxyinosine triphosphate) and ITP. Seems to function as a house-cleaning enzyme that removes non-canonical purine nucleotides from the nucleotide pool, thus preventing their incorporation into DNA/RNA and avoiding chromosomal lesions.</text>
</comment>
<comment type="subunit">
    <text evidence="7">Homodimer.</text>
</comment>
<dbReference type="EC" id="3.6.1.66" evidence="7"/>
<evidence type="ECO:0000313" key="9">
    <source>
        <dbReference type="EMBL" id="CAH0417054.1"/>
    </source>
</evidence>
<comment type="caution">
    <text evidence="7">Lacks conserved residue(s) required for the propagation of feature annotation.</text>
</comment>
<comment type="catalytic activity">
    <reaction evidence="7">
        <text>dITP + H2O = dIMP + diphosphate + H(+)</text>
        <dbReference type="Rhea" id="RHEA:28342"/>
        <dbReference type="ChEBI" id="CHEBI:15377"/>
        <dbReference type="ChEBI" id="CHEBI:15378"/>
        <dbReference type="ChEBI" id="CHEBI:33019"/>
        <dbReference type="ChEBI" id="CHEBI:61194"/>
        <dbReference type="ChEBI" id="CHEBI:61382"/>
        <dbReference type="EC" id="3.6.1.66"/>
    </reaction>
</comment>
<dbReference type="NCBIfam" id="TIGR00042">
    <property type="entry name" value="RdgB/HAM1 family non-canonical purine NTP pyrophosphatase"/>
    <property type="match status" value="1"/>
</dbReference>
<comment type="cofactor">
    <cofactor evidence="7">
        <name>Mg(2+)</name>
        <dbReference type="ChEBI" id="CHEBI:18420"/>
    </cofactor>
    <text evidence="7">Binds 1 Mg(2+) ion per subunit.</text>
</comment>
<evidence type="ECO:0000256" key="7">
    <source>
        <dbReference type="HAMAP-Rule" id="MF_01405"/>
    </source>
</evidence>
<evidence type="ECO:0000256" key="4">
    <source>
        <dbReference type="ARBA" id="ARBA00022801"/>
    </source>
</evidence>
<evidence type="ECO:0000313" key="10">
    <source>
        <dbReference type="Proteomes" id="UP000789707"/>
    </source>
</evidence>
<keyword evidence="4 7" id="KW-0378">Hydrolase</keyword>
<comment type="similarity">
    <text evidence="1 7 8">Belongs to the HAM1 NTPase family.</text>
</comment>
<feature type="binding site" evidence="7">
    <location>
        <begin position="183"/>
        <end position="184"/>
    </location>
    <ligand>
        <name>substrate</name>
    </ligand>
</feature>
<comment type="caution">
    <text evidence="9">The sequence shown here is derived from an EMBL/GenBank/DDBJ whole genome shotgun (WGS) entry which is preliminary data.</text>
</comment>
<dbReference type="PANTHER" id="PTHR11067:SF9">
    <property type="entry name" value="INOSINE TRIPHOSPHATE PYROPHOSPHATASE"/>
    <property type="match status" value="1"/>
</dbReference>
<dbReference type="Gene3D" id="3.90.950.10">
    <property type="match status" value="1"/>
</dbReference>
<dbReference type="InterPro" id="IPR029001">
    <property type="entry name" value="ITPase-like_fam"/>
</dbReference>
<keyword evidence="3 7" id="KW-0547">Nucleotide-binding</keyword>
<feature type="active site" description="Proton acceptor" evidence="7">
    <location>
        <position position="73"/>
    </location>
</feature>
<dbReference type="InterPro" id="IPR002637">
    <property type="entry name" value="RdgB/HAM1"/>
</dbReference>
<dbReference type="NCBIfam" id="NF011397">
    <property type="entry name" value="PRK14822.1"/>
    <property type="match status" value="1"/>
</dbReference>
<dbReference type="InterPro" id="IPR020922">
    <property type="entry name" value="dITP/XTP_pyrophosphatase"/>
</dbReference>
<dbReference type="SUPFAM" id="SSF52972">
    <property type="entry name" value="ITPase-like"/>
    <property type="match status" value="1"/>
</dbReference>
<dbReference type="EMBL" id="CAKKNS010000006">
    <property type="protein sequence ID" value="CAH0417054.1"/>
    <property type="molecule type" value="Genomic_DNA"/>
</dbReference>
<proteinExistence type="inferred from homology"/>
<dbReference type="Proteomes" id="UP000789707">
    <property type="component" value="Unassembled WGS sequence"/>
</dbReference>
<feature type="binding site" evidence="7">
    <location>
        <begin position="10"/>
        <end position="15"/>
    </location>
    <ligand>
        <name>substrate</name>
    </ligand>
</feature>
<evidence type="ECO:0000256" key="5">
    <source>
        <dbReference type="ARBA" id="ARBA00022842"/>
    </source>
</evidence>
<keyword evidence="2 7" id="KW-0479">Metal-binding</keyword>
<keyword evidence="6 7" id="KW-0546">Nucleotide metabolism</keyword>
<comment type="catalytic activity">
    <reaction evidence="7">
        <text>ITP + H2O = IMP + diphosphate + H(+)</text>
        <dbReference type="Rhea" id="RHEA:29399"/>
        <dbReference type="ChEBI" id="CHEBI:15377"/>
        <dbReference type="ChEBI" id="CHEBI:15378"/>
        <dbReference type="ChEBI" id="CHEBI:33019"/>
        <dbReference type="ChEBI" id="CHEBI:58053"/>
        <dbReference type="ChEBI" id="CHEBI:61402"/>
        <dbReference type="EC" id="3.6.1.66"/>
    </reaction>
</comment>
<organism evidence="9 10">
    <name type="scientific">Periweissella fabaria</name>
    <dbReference type="NCBI Taxonomy" id="546157"/>
    <lineage>
        <taxon>Bacteria</taxon>
        <taxon>Bacillati</taxon>
        <taxon>Bacillota</taxon>
        <taxon>Bacilli</taxon>
        <taxon>Lactobacillales</taxon>
        <taxon>Lactobacillaceae</taxon>
        <taxon>Periweissella</taxon>
    </lineage>
</organism>
<accession>A0ABM8Z711</accession>
<evidence type="ECO:0000256" key="1">
    <source>
        <dbReference type="ARBA" id="ARBA00008023"/>
    </source>
</evidence>
<comment type="catalytic activity">
    <reaction evidence="7">
        <text>XTP + H2O = XMP + diphosphate + H(+)</text>
        <dbReference type="Rhea" id="RHEA:28610"/>
        <dbReference type="ChEBI" id="CHEBI:15377"/>
        <dbReference type="ChEBI" id="CHEBI:15378"/>
        <dbReference type="ChEBI" id="CHEBI:33019"/>
        <dbReference type="ChEBI" id="CHEBI:57464"/>
        <dbReference type="ChEBI" id="CHEBI:61314"/>
        <dbReference type="EC" id="3.6.1.66"/>
    </reaction>
</comment>
<evidence type="ECO:0000256" key="8">
    <source>
        <dbReference type="RuleBase" id="RU003781"/>
    </source>
</evidence>
<name>A0ABM8Z711_9LACO</name>
<dbReference type="RefSeq" id="WP_230097090.1">
    <property type="nucleotide sequence ID" value="NZ_CAKKNS010000006.1"/>
</dbReference>
<dbReference type="PANTHER" id="PTHR11067">
    <property type="entry name" value="INOSINE TRIPHOSPHATE PYROPHOSPHATASE/HAM1 PROTEIN"/>
    <property type="match status" value="1"/>
</dbReference>
<reference evidence="9 10" key="1">
    <citation type="submission" date="2021-11" db="EMBL/GenBank/DDBJ databases">
        <authorList>
            <person name="Depoorter E."/>
        </authorList>
    </citation>
    <scope>NUCLEOTIDE SEQUENCE [LARGE SCALE GENOMIC DNA]</scope>
    <source>
        <strain evidence="9 10">LMG 24289</strain>
    </source>
</reference>
<evidence type="ECO:0000256" key="2">
    <source>
        <dbReference type="ARBA" id="ARBA00022723"/>
    </source>
</evidence>
<feature type="binding site" evidence="7">
    <location>
        <begin position="155"/>
        <end position="158"/>
    </location>
    <ligand>
        <name>substrate</name>
    </ligand>
</feature>
<dbReference type="Pfam" id="PF01725">
    <property type="entry name" value="Ham1p_like"/>
    <property type="match status" value="1"/>
</dbReference>
<keyword evidence="5 7" id="KW-0460">Magnesium</keyword>
<dbReference type="CDD" id="cd00515">
    <property type="entry name" value="HAM1"/>
    <property type="match status" value="1"/>
</dbReference>
<dbReference type="HAMAP" id="MF_01405">
    <property type="entry name" value="Non_canon_purine_NTPase"/>
    <property type="match status" value="1"/>
</dbReference>
<feature type="binding site" evidence="7">
    <location>
        <position position="178"/>
    </location>
    <ligand>
        <name>substrate</name>
    </ligand>
</feature>
<dbReference type="GO" id="GO:0036220">
    <property type="term" value="F:ITP diphosphatase activity"/>
    <property type="evidence" value="ECO:0007669"/>
    <property type="project" value="UniProtKB-EC"/>
</dbReference>
<keyword evidence="10" id="KW-1185">Reference proteome</keyword>